<keyword evidence="4" id="KW-1185">Reference proteome</keyword>
<gene>
    <name evidence="3" type="ORF">KDA82_13420</name>
</gene>
<proteinExistence type="inferred from homology"/>
<feature type="domain" description="UspA" evidence="2">
    <location>
        <begin position="1"/>
        <end position="137"/>
    </location>
</feature>
<evidence type="ECO:0000313" key="3">
    <source>
        <dbReference type="EMBL" id="MBR7673996.1"/>
    </source>
</evidence>
<dbReference type="PRINTS" id="PR01438">
    <property type="entry name" value="UNVRSLSTRESS"/>
</dbReference>
<dbReference type="AlphaFoldDB" id="A0A8T4INZ7"/>
<dbReference type="InterPro" id="IPR014729">
    <property type="entry name" value="Rossmann-like_a/b/a_fold"/>
</dbReference>
<dbReference type="PANTHER" id="PTHR46268:SF6">
    <property type="entry name" value="UNIVERSAL STRESS PROTEIN UP12"/>
    <property type="match status" value="1"/>
</dbReference>
<organism evidence="3 4">
    <name type="scientific">Streptomyces daliensis</name>
    <dbReference type="NCBI Taxonomy" id="299421"/>
    <lineage>
        <taxon>Bacteria</taxon>
        <taxon>Bacillati</taxon>
        <taxon>Actinomycetota</taxon>
        <taxon>Actinomycetes</taxon>
        <taxon>Kitasatosporales</taxon>
        <taxon>Streptomycetaceae</taxon>
        <taxon>Streptomyces</taxon>
    </lineage>
</organism>
<comment type="similarity">
    <text evidence="1">Belongs to the universal stress protein A family.</text>
</comment>
<comment type="caution">
    <text evidence="3">The sequence shown here is derived from an EMBL/GenBank/DDBJ whole genome shotgun (WGS) entry which is preliminary data.</text>
</comment>
<reference evidence="3" key="1">
    <citation type="submission" date="2021-04" db="EMBL/GenBank/DDBJ databases">
        <title>Sequencing of actinobacteria type strains.</title>
        <authorList>
            <person name="Nguyen G.-S."/>
            <person name="Wentzel A."/>
        </authorList>
    </citation>
    <scope>NUCLEOTIDE SEQUENCE</scope>
    <source>
        <strain evidence="3">DSM 42095</strain>
    </source>
</reference>
<name>A0A8T4INZ7_9ACTN</name>
<dbReference type="EMBL" id="JAGSMN010000287">
    <property type="protein sequence ID" value="MBR7673996.1"/>
    <property type="molecule type" value="Genomic_DNA"/>
</dbReference>
<protein>
    <submittedName>
        <fullName evidence="3">Universal stress protein</fullName>
    </submittedName>
</protein>
<evidence type="ECO:0000313" key="4">
    <source>
        <dbReference type="Proteomes" id="UP000675554"/>
    </source>
</evidence>
<dbReference type="PANTHER" id="PTHR46268">
    <property type="entry name" value="STRESS RESPONSE PROTEIN NHAX"/>
    <property type="match status" value="1"/>
</dbReference>
<feature type="domain" description="UspA" evidence="2">
    <location>
        <begin position="164"/>
        <end position="303"/>
    </location>
</feature>
<dbReference type="InterPro" id="IPR006015">
    <property type="entry name" value="Universal_stress_UspA"/>
</dbReference>
<accession>A0A8T4INZ7</accession>
<evidence type="ECO:0000259" key="2">
    <source>
        <dbReference type="Pfam" id="PF00582"/>
    </source>
</evidence>
<evidence type="ECO:0000256" key="1">
    <source>
        <dbReference type="ARBA" id="ARBA00008791"/>
    </source>
</evidence>
<dbReference type="SUPFAM" id="SSF52402">
    <property type="entry name" value="Adenine nucleotide alpha hydrolases-like"/>
    <property type="match status" value="2"/>
</dbReference>
<dbReference type="Proteomes" id="UP000675554">
    <property type="component" value="Unassembled WGS sequence"/>
</dbReference>
<dbReference type="Gene3D" id="3.40.50.620">
    <property type="entry name" value="HUPs"/>
    <property type="match status" value="2"/>
</dbReference>
<sequence>MTRTVTVGVDGSPESRAAADWAAREALLRKLPLRIVHVWNWAPYTFAPGALSAEAERHWAERIPREVGTDISGRHPGLEVSAERFEGETATTLLAASKDAEVLALGSRGLGAMVGFLVGSVAMATVARAERPVVLVRAGERAQDEYRAGTGAGTGDEPAVGTAYRNVVLGLDLARPDDDVIGHAFEAAARRETGLRVVHTWSPPTVYDFDPGLVGEEVMAELASRATTALAEVLRSWRGKYPQVPVFEQVLTGRPGERLVAASADASLVVVGRRVRSSPLGAHTGSVAHAVIHHATAPVAVVPHE</sequence>
<dbReference type="Pfam" id="PF00582">
    <property type="entry name" value="Usp"/>
    <property type="match status" value="2"/>
</dbReference>
<dbReference type="InterPro" id="IPR006016">
    <property type="entry name" value="UspA"/>
</dbReference>